<name>A0A176TAD6_9FLAO</name>
<proteinExistence type="predicted"/>
<sequence length="223" mass="25063">MKMKKKQLLFIFLICFNLIGQSQEIEKKNAFAISIGSPGLGLEYARKINQKLYAKVVWHSFKLEDFEREDLEIDEDVVDLLANIESSIIDLGIEFVPFKNSSFKLTAGLGILSKVNTNALITYTEDVKYGDITITKENIGEINADVSWSGVAPYLGIGFGRAVPKKRLGFGIEFGTYFTSSPDVELTATNLLSPTSNQKENLKEALDTFKFIPRIQIRIAYKF</sequence>
<gene>
    <name evidence="1" type="ORF">LPB303_12775</name>
</gene>
<accession>A0A176TAD6</accession>
<comment type="caution">
    <text evidence="1">The sequence shown here is derived from an EMBL/GenBank/DDBJ whole genome shotgun (WGS) entry which is preliminary data.</text>
</comment>
<dbReference type="Proteomes" id="UP000076923">
    <property type="component" value="Unassembled WGS sequence"/>
</dbReference>
<protein>
    <recommendedName>
        <fullName evidence="3">Outer membrane protein beta-barrel domain-containing protein</fullName>
    </recommendedName>
</protein>
<organism evidence="1 2">
    <name type="scientific">Polaribacter atrinae</name>
    <dbReference type="NCBI Taxonomy" id="1333662"/>
    <lineage>
        <taxon>Bacteria</taxon>
        <taxon>Pseudomonadati</taxon>
        <taxon>Bacteroidota</taxon>
        <taxon>Flavobacteriia</taxon>
        <taxon>Flavobacteriales</taxon>
        <taxon>Flavobacteriaceae</taxon>
    </lineage>
</organism>
<dbReference type="AlphaFoldDB" id="A0A176TAD6"/>
<evidence type="ECO:0000313" key="1">
    <source>
        <dbReference type="EMBL" id="OAD44503.1"/>
    </source>
</evidence>
<evidence type="ECO:0000313" key="2">
    <source>
        <dbReference type="Proteomes" id="UP000076923"/>
    </source>
</evidence>
<dbReference type="STRING" id="1333662.LPB303_12775"/>
<evidence type="ECO:0008006" key="3">
    <source>
        <dbReference type="Google" id="ProtNLM"/>
    </source>
</evidence>
<reference evidence="1 2" key="1">
    <citation type="submission" date="2016-02" db="EMBL/GenBank/DDBJ databases">
        <title>Draft genome sequence of Polaribacter atrinae KACC17473.</title>
        <authorList>
            <person name="Shin S.-K."/>
            <person name="Yi H."/>
        </authorList>
    </citation>
    <scope>NUCLEOTIDE SEQUENCE [LARGE SCALE GENOMIC DNA]</scope>
    <source>
        <strain evidence="1 2">KACC 17473</strain>
    </source>
</reference>
<dbReference type="EMBL" id="LVWE01000050">
    <property type="protein sequence ID" value="OAD44503.1"/>
    <property type="molecule type" value="Genomic_DNA"/>
</dbReference>
<keyword evidence="2" id="KW-1185">Reference proteome</keyword>
<dbReference type="Gene3D" id="2.40.160.170">
    <property type="match status" value="1"/>
</dbReference>